<organism evidence="3">
    <name type="scientific">Thrips palmi</name>
    <name type="common">Melon thrips</name>
    <dbReference type="NCBI Taxonomy" id="161013"/>
    <lineage>
        <taxon>Eukaryota</taxon>
        <taxon>Metazoa</taxon>
        <taxon>Ecdysozoa</taxon>
        <taxon>Arthropoda</taxon>
        <taxon>Hexapoda</taxon>
        <taxon>Insecta</taxon>
        <taxon>Pterygota</taxon>
        <taxon>Neoptera</taxon>
        <taxon>Paraneoptera</taxon>
        <taxon>Thysanoptera</taxon>
        <taxon>Terebrantia</taxon>
        <taxon>Thripoidea</taxon>
        <taxon>Thripidae</taxon>
        <taxon>Thrips</taxon>
    </lineage>
</organism>
<name>A0A6P8YHA0_THRPL</name>
<dbReference type="AlphaFoldDB" id="A0A6P8YHA0"/>
<evidence type="ECO:0000313" key="2">
    <source>
        <dbReference type="Proteomes" id="UP000515158"/>
    </source>
</evidence>
<keyword evidence="1" id="KW-0732">Signal</keyword>
<dbReference type="KEGG" id="tpal:117644062"/>
<accession>A0A6P8YHA0</accession>
<feature type="chain" id="PRO_5028080862" evidence="1">
    <location>
        <begin position="18"/>
        <end position="196"/>
    </location>
</feature>
<dbReference type="GeneID" id="117644062"/>
<feature type="signal peptide" evidence="1">
    <location>
        <begin position="1"/>
        <end position="17"/>
    </location>
</feature>
<sequence>MTPVIVMLLVCAMLVSCSNNVAGPYYMDILQFGNCLSEEVGDVGDDIVVNGSARHYRGFKHFLFSGDITVKNGLGTQGASALTSYIAKWDPVSGWKENFVVLRIGESCRAVETYVPPFKDLIWKYYPGVPIRCPISDGTYSVYNISSHYDTFTFFPAAFYGRFRCNTLWRSLKTHSKKPIACVRWIVETTEKVVTG</sequence>
<gene>
    <name evidence="3" type="primary">LOC117644062</name>
</gene>
<dbReference type="InParanoid" id="A0A6P8YHA0"/>
<dbReference type="RefSeq" id="XP_034239138.1">
    <property type="nucleotide sequence ID" value="XM_034383247.1"/>
</dbReference>
<proteinExistence type="predicted"/>
<dbReference type="Proteomes" id="UP000515158">
    <property type="component" value="Unplaced"/>
</dbReference>
<reference evidence="3" key="1">
    <citation type="submission" date="2025-08" db="UniProtKB">
        <authorList>
            <consortium name="RefSeq"/>
        </authorList>
    </citation>
    <scope>IDENTIFICATION</scope>
    <source>
        <tissue evidence="3">Total insect</tissue>
    </source>
</reference>
<evidence type="ECO:0000313" key="3">
    <source>
        <dbReference type="RefSeq" id="XP_034239138.1"/>
    </source>
</evidence>
<protein>
    <submittedName>
        <fullName evidence="3">Uncharacterized protein LOC117644062</fullName>
    </submittedName>
</protein>
<evidence type="ECO:0000256" key="1">
    <source>
        <dbReference type="SAM" id="SignalP"/>
    </source>
</evidence>
<keyword evidence="2" id="KW-1185">Reference proteome</keyword>